<comment type="similarity">
    <text evidence="1">Belongs to the carbohydrate kinase PfkB family.</text>
</comment>
<dbReference type="PANTHER" id="PTHR43320">
    <property type="entry name" value="SUGAR KINASE"/>
    <property type="match status" value="1"/>
</dbReference>
<dbReference type="InterPro" id="IPR029056">
    <property type="entry name" value="Ribokinase-like"/>
</dbReference>
<feature type="domain" description="Carbohydrate kinase PfkB" evidence="4">
    <location>
        <begin position="1"/>
        <end position="311"/>
    </location>
</feature>
<name>A0A832MM35_9THEM</name>
<evidence type="ECO:0000256" key="1">
    <source>
        <dbReference type="ARBA" id="ARBA00010688"/>
    </source>
</evidence>
<evidence type="ECO:0000259" key="4">
    <source>
        <dbReference type="Pfam" id="PF00294"/>
    </source>
</evidence>
<gene>
    <name evidence="5" type="ORF">ENW55_03255</name>
</gene>
<comment type="caution">
    <text evidence="5">The sequence shown here is derived from an EMBL/GenBank/DDBJ whole genome shotgun (WGS) entry which is preliminary data.</text>
</comment>
<dbReference type="InterPro" id="IPR011611">
    <property type="entry name" value="PfkB_dom"/>
</dbReference>
<protein>
    <submittedName>
        <fullName evidence="5">Sugar kinase</fullName>
    </submittedName>
</protein>
<dbReference type="InterPro" id="IPR052700">
    <property type="entry name" value="Carb_kinase_PfkB-like"/>
</dbReference>
<sequence>MARVVTFGEIMMRLATPNFLRFVQTRSFDVTYAGAEANVAVSLANFGLEASFVTKLPKNEFGIAVLRYLRQYNVDTSHIIFGEGRLGVYFLETGYSQRPSKVIYDRANSAFALSSPEEYDWDRILNNANWFHFTGITPALGDNLVQACLDALKKAKEKGIIVSCDLNYRAKLWSQEKAREVMSKLAGYVDVLFANEEDAEKVFGIKADESNVVEGKLSLKGYEQVCRRLKERFGFKKVAISLRESIVANLNGWSGVLLDGDDFYSAKQYTVHIVDRVGAGDSFSAGIIYGFLTGMKPQETLEFAVAASCLKHTIVGDFNEVTLDEVKSLMKGSGSGRVVR</sequence>
<proteinExistence type="inferred from homology"/>
<dbReference type="AlphaFoldDB" id="A0A832MM35"/>
<evidence type="ECO:0000256" key="2">
    <source>
        <dbReference type="ARBA" id="ARBA00022679"/>
    </source>
</evidence>
<dbReference type="CDD" id="cd01166">
    <property type="entry name" value="KdgK"/>
    <property type="match status" value="1"/>
</dbReference>
<accession>A0A832MM35</accession>
<dbReference type="EMBL" id="DTKQ01000025">
    <property type="protein sequence ID" value="HGZ78986.1"/>
    <property type="molecule type" value="Genomic_DNA"/>
</dbReference>
<dbReference type="PANTHER" id="PTHR43320:SF2">
    <property type="entry name" value="2-DEHYDRO-3-DEOXYGLUCONOKINASE_2-DEHYDRO-3-DEOXYGALACTONOKINASE"/>
    <property type="match status" value="1"/>
</dbReference>
<keyword evidence="2" id="KW-0808">Transferase</keyword>
<dbReference type="Gene3D" id="3.40.1190.20">
    <property type="match status" value="1"/>
</dbReference>
<dbReference type="Pfam" id="PF00294">
    <property type="entry name" value="PfkB"/>
    <property type="match status" value="1"/>
</dbReference>
<dbReference type="SUPFAM" id="SSF53613">
    <property type="entry name" value="Ribokinase-like"/>
    <property type="match status" value="1"/>
</dbReference>
<dbReference type="GO" id="GO:0016301">
    <property type="term" value="F:kinase activity"/>
    <property type="evidence" value="ECO:0007669"/>
    <property type="project" value="UniProtKB-KW"/>
</dbReference>
<evidence type="ECO:0000256" key="3">
    <source>
        <dbReference type="ARBA" id="ARBA00022777"/>
    </source>
</evidence>
<keyword evidence="3 5" id="KW-0418">Kinase</keyword>
<evidence type="ECO:0000313" key="5">
    <source>
        <dbReference type="EMBL" id="HGZ78986.1"/>
    </source>
</evidence>
<reference evidence="5" key="1">
    <citation type="journal article" date="2020" name="mSystems">
        <title>Genome- and Community-Level Interaction Insights into Carbon Utilization and Element Cycling Functions of Hydrothermarchaeota in Hydrothermal Sediment.</title>
        <authorList>
            <person name="Zhou Z."/>
            <person name="Liu Y."/>
            <person name="Xu W."/>
            <person name="Pan J."/>
            <person name="Luo Z.H."/>
            <person name="Li M."/>
        </authorList>
    </citation>
    <scope>NUCLEOTIDE SEQUENCE [LARGE SCALE GENOMIC DNA]</scope>
    <source>
        <strain evidence="5">SpSt-86</strain>
    </source>
</reference>
<organism evidence="5">
    <name type="scientific">Pseudothermotoga hypogea</name>
    <dbReference type="NCBI Taxonomy" id="57487"/>
    <lineage>
        <taxon>Bacteria</taxon>
        <taxon>Thermotogati</taxon>
        <taxon>Thermotogota</taxon>
        <taxon>Thermotogae</taxon>
        <taxon>Thermotogales</taxon>
        <taxon>Thermotogaceae</taxon>
        <taxon>Pseudothermotoga</taxon>
    </lineage>
</organism>